<keyword evidence="1" id="KW-0472">Membrane</keyword>
<reference evidence="3" key="1">
    <citation type="journal article" date="2016" name="Nature">
        <title>Genome evolution in the allotetraploid frog Xenopus laevis.</title>
        <authorList>
            <person name="Session A.M."/>
            <person name="Uno Y."/>
            <person name="Kwon T."/>
            <person name="Chapman J.A."/>
            <person name="Toyoda A."/>
            <person name="Takahashi S."/>
            <person name="Fukui A."/>
            <person name="Hikosaka A."/>
            <person name="Suzuki A."/>
            <person name="Kondo M."/>
            <person name="van Heeringen S.J."/>
            <person name="Quigley I."/>
            <person name="Heinz S."/>
            <person name="Ogino H."/>
            <person name="Ochi H."/>
            <person name="Hellsten U."/>
            <person name="Lyons J.B."/>
            <person name="Simakov O."/>
            <person name="Putnam N."/>
            <person name="Stites J."/>
            <person name="Kuroki Y."/>
            <person name="Tanaka T."/>
            <person name="Michiue T."/>
            <person name="Watanabe M."/>
            <person name="Bogdanovic O."/>
            <person name="Lister R."/>
            <person name="Georgiou G."/>
            <person name="Paranjpe S.S."/>
            <person name="van Kruijsbergen I."/>
            <person name="Shu S."/>
            <person name="Carlson J."/>
            <person name="Kinoshita T."/>
            <person name="Ohta Y."/>
            <person name="Mawaribuchi S."/>
            <person name="Jenkins J."/>
            <person name="Grimwood J."/>
            <person name="Schmutz J."/>
            <person name="Mitros T."/>
            <person name="Mozaffari S.V."/>
            <person name="Suzuki Y."/>
            <person name="Haramoto Y."/>
            <person name="Yamamoto T.S."/>
            <person name="Takagi C."/>
            <person name="Heald R."/>
            <person name="Miller K."/>
            <person name="Haudenschild C."/>
            <person name="Kitzman J."/>
            <person name="Nakayama T."/>
            <person name="Izutsu Y."/>
            <person name="Robert J."/>
            <person name="Fortriede J."/>
            <person name="Burns K."/>
            <person name="Lotay V."/>
            <person name="Karimi K."/>
            <person name="Yasuoka Y."/>
            <person name="Dichmann D.S."/>
            <person name="Flajnik M.F."/>
            <person name="Houston D.W."/>
            <person name="Shendure J."/>
            <person name="DuPasquier L."/>
            <person name="Vize P.D."/>
            <person name="Zorn A.M."/>
            <person name="Ito M."/>
            <person name="Marcotte E.M."/>
            <person name="Wallingford J.B."/>
            <person name="Ito Y."/>
            <person name="Asashima M."/>
            <person name="Ueno N."/>
            <person name="Matsuda Y."/>
            <person name="Veenstra G.J."/>
            <person name="Fujiyama A."/>
            <person name="Harland R.M."/>
            <person name="Taira M."/>
            <person name="Rokhsar D.S."/>
        </authorList>
    </citation>
    <scope>NUCLEOTIDE SEQUENCE [LARGE SCALE GENOMIC DNA]</scope>
    <source>
        <strain evidence="3">J</strain>
    </source>
</reference>
<evidence type="ECO:0000313" key="2">
    <source>
        <dbReference type="EMBL" id="OCT61627.1"/>
    </source>
</evidence>
<accession>A0A974BVK6</accession>
<keyword evidence="1" id="KW-0812">Transmembrane</keyword>
<evidence type="ECO:0000256" key="1">
    <source>
        <dbReference type="SAM" id="Phobius"/>
    </source>
</evidence>
<sequence>MMSLAFSLDLIPVPCYYSWVLGVGECSECRYVEPFDAELLLLFGNTGSSMCLAWCMMVSLPFIIYFHVLFFQVYALLICRIYIFYVQ</sequence>
<dbReference type="EMBL" id="CM004483">
    <property type="protein sequence ID" value="OCT61627.1"/>
    <property type="molecule type" value="Genomic_DNA"/>
</dbReference>
<dbReference type="AlphaFoldDB" id="A0A974BVK6"/>
<evidence type="ECO:0000313" key="3">
    <source>
        <dbReference type="Proteomes" id="UP000694892"/>
    </source>
</evidence>
<organism evidence="2 3">
    <name type="scientific">Xenopus laevis</name>
    <name type="common">African clawed frog</name>
    <dbReference type="NCBI Taxonomy" id="8355"/>
    <lineage>
        <taxon>Eukaryota</taxon>
        <taxon>Metazoa</taxon>
        <taxon>Chordata</taxon>
        <taxon>Craniata</taxon>
        <taxon>Vertebrata</taxon>
        <taxon>Euteleostomi</taxon>
        <taxon>Amphibia</taxon>
        <taxon>Batrachia</taxon>
        <taxon>Anura</taxon>
        <taxon>Pipoidea</taxon>
        <taxon>Pipidae</taxon>
        <taxon>Xenopodinae</taxon>
        <taxon>Xenopus</taxon>
        <taxon>Xenopus</taxon>
    </lineage>
</organism>
<gene>
    <name evidence="2" type="ORF">XELAEV_18047655mg</name>
</gene>
<keyword evidence="1" id="KW-1133">Transmembrane helix</keyword>
<dbReference type="Proteomes" id="UP000694892">
    <property type="component" value="Chromosome 9_10S"/>
</dbReference>
<protein>
    <submittedName>
        <fullName evidence="2">Uncharacterized protein</fullName>
    </submittedName>
</protein>
<proteinExistence type="predicted"/>
<name>A0A974BVK6_XENLA</name>
<feature type="transmembrane region" description="Helical" evidence="1">
    <location>
        <begin position="62"/>
        <end position="85"/>
    </location>
</feature>